<keyword evidence="1" id="KW-0560">Oxidoreductase</keyword>
<name>S9RBG0_STROR</name>
<dbReference type="Proteomes" id="UP000015340">
    <property type="component" value="Unassembled WGS sequence"/>
</dbReference>
<proteinExistence type="predicted"/>
<evidence type="ECO:0000313" key="1">
    <source>
        <dbReference type="EMBL" id="EPX91011.1"/>
    </source>
</evidence>
<comment type="caution">
    <text evidence="1">The sequence shown here is derived from an EMBL/GenBank/DDBJ whole genome shotgun (WGS) entry which is preliminary data.</text>
</comment>
<gene>
    <name evidence="1" type="ORF">L698_00655</name>
</gene>
<dbReference type="AlphaFoldDB" id="S9RBG0"/>
<accession>S9RBG0</accession>
<dbReference type="GO" id="GO:0004601">
    <property type="term" value="F:peroxidase activity"/>
    <property type="evidence" value="ECO:0007669"/>
    <property type="project" value="UniProtKB-KW"/>
</dbReference>
<reference evidence="1 2" key="1">
    <citation type="journal article" date="2014" name="J. Clin. Microbiol.">
        <title>Characterization of Streptococcus tigurinus Small-Colony Variants Causing Prosthetic Joint Infection by Comparative Whole-Genome Analyses.</title>
        <authorList>
            <person name="Zbinden A."/>
            <person name="Quiblier C."/>
            <person name="Hernandez D."/>
            <person name="Herzog K."/>
            <person name="Bodler P."/>
            <person name="Senn M.M."/>
            <person name="Gizard Y."/>
            <person name="Schrenzel J."/>
            <person name="Francois P."/>
        </authorList>
    </citation>
    <scope>NUCLEOTIDE SEQUENCE [LARGE SCALE GENOMIC DNA]</scope>
    <source>
        <strain evidence="1 2">2426</strain>
    </source>
</reference>
<evidence type="ECO:0000313" key="2">
    <source>
        <dbReference type="Proteomes" id="UP000015340"/>
    </source>
</evidence>
<sequence length="31" mass="3968">MRDYGIIKRYEKEYLWTFQKFVKKLTQIVKN</sequence>
<keyword evidence="1" id="KW-0575">Peroxidase</keyword>
<dbReference type="EMBL" id="ASXA01000001">
    <property type="protein sequence ID" value="EPX91011.1"/>
    <property type="molecule type" value="Genomic_DNA"/>
</dbReference>
<protein>
    <submittedName>
        <fullName evidence="1">Glutathione peroxidase</fullName>
    </submittedName>
</protein>
<organism evidence="1 2">
    <name type="scientific">Streptococcus oralis subsp. tigurinus 2426</name>
    <dbReference type="NCBI Taxonomy" id="1333865"/>
    <lineage>
        <taxon>Bacteria</taxon>
        <taxon>Bacillati</taxon>
        <taxon>Bacillota</taxon>
        <taxon>Bacilli</taxon>
        <taxon>Lactobacillales</taxon>
        <taxon>Streptococcaceae</taxon>
        <taxon>Streptococcus</taxon>
    </lineage>
</organism>